<proteinExistence type="predicted"/>
<dbReference type="InterPro" id="IPR024408">
    <property type="entry name" value="Muramidase"/>
</dbReference>
<sequence length="194" mass="21645">MTAKLTDNDFRAAALVLGVPEASVRAVSEVESNGGGFLPDGRPKILFERHIFRRELIKRGVDTRALEQNRPDLVNVKTGGYKGGDAEWDRLAEAIKINRAAALCAASWGRFQLMGFNWETAGFTSVQDLVNAMYRGEGEHLMAFVRFIKADAAMHRALVARNWTDFARRYNGPNQKGYDTKMAAAYKRFSRVAA</sequence>
<accession>A0A7T3PGW9</accession>
<evidence type="ECO:0000313" key="3">
    <source>
        <dbReference type="Proteomes" id="UP000595170"/>
    </source>
</evidence>
<feature type="domain" description="N-acetylmuramidase" evidence="1">
    <location>
        <begin position="22"/>
        <end position="189"/>
    </location>
</feature>
<gene>
    <name evidence="2" type="ORF">AchV4_0080</name>
</gene>
<name>A0A7T3PGW9_9CAUD</name>
<protein>
    <submittedName>
        <fullName evidence="2">N-acetylmuramidase family protein</fullName>
    </submittedName>
</protein>
<dbReference type="EMBL" id="MW269554">
    <property type="protein sequence ID" value="QPZ53270.1"/>
    <property type="molecule type" value="Genomic_DNA"/>
</dbReference>
<keyword evidence="3" id="KW-1185">Reference proteome</keyword>
<evidence type="ECO:0000313" key="2">
    <source>
        <dbReference type="EMBL" id="QPZ53270.1"/>
    </source>
</evidence>
<organism evidence="2 3">
    <name type="scientific">Achromobacter phage vB_AchrS_AchV4</name>
    <dbReference type="NCBI Taxonomy" id="2796514"/>
    <lineage>
        <taxon>Viruses</taxon>
        <taxon>Duplodnaviria</taxon>
        <taxon>Heunggongvirae</taxon>
        <taxon>Uroviricota</taxon>
        <taxon>Caudoviricetes</taxon>
        <taxon>Casjensviridae</taxon>
        <taxon>Gediminasvirus</taxon>
        <taxon>Gediminasvirus AchV4</taxon>
    </lineage>
</organism>
<dbReference type="Pfam" id="PF11860">
    <property type="entry name" value="Muramidase"/>
    <property type="match status" value="1"/>
</dbReference>
<dbReference type="Proteomes" id="UP000595170">
    <property type="component" value="Segment"/>
</dbReference>
<evidence type="ECO:0000259" key="1">
    <source>
        <dbReference type="Pfam" id="PF11860"/>
    </source>
</evidence>
<reference evidence="2 3" key="1">
    <citation type="submission" date="2020-11" db="EMBL/GenBank/DDBJ databases">
        <title>Complete Genome Sequence of Achromobacter phage vB_AchrS_AchV4.</title>
        <authorList>
            <person name="Kaliniene L."/>
            <person name="Noreika A."/>
            <person name="Meskys R."/>
        </authorList>
    </citation>
    <scope>NUCLEOTIDE SEQUENCE [LARGE SCALE GENOMIC DNA]</scope>
</reference>